<dbReference type="GO" id="GO:0044732">
    <property type="term" value="C:mitotic spindle pole body"/>
    <property type="evidence" value="ECO:0007669"/>
    <property type="project" value="TreeGrafter"/>
</dbReference>
<name>A0AAF0IXI7_9BASI</name>
<dbReference type="GO" id="GO:0071765">
    <property type="term" value="P:nuclear inner membrane organization"/>
    <property type="evidence" value="ECO:0007669"/>
    <property type="project" value="InterPro"/>
</dbReference>
<evidence type="ECO:0000313" key="9">
    <source>
        <dbReference type="Proteomes" id="UP001214415"/>
    </source>
</evidence>
<dbReference type="GO" id="GO:0034992">
    <property type="term" value="C:microtubule organizing center attachment site"/>
    <property type="evidence" value="ECO:0007669"/>
    <property type="project" value="TreeGrafter"/>
</dbReference>
<evidence type="ECO:0000256" key="5">
    <source>
        <dbReference type="ARBA" id="ARBA00023242"/>
    </source>
</evidence>
<accession>A0AAF0IXI7</accession>
<dbReference type="InterPro" id="IPR042321">
    <property type="entry name" value="Ima1"/>
</dbReference>
<evidence type="ECO:0000256" key="3">
    <source>
        <dbReference type="ARBA" id="ARBA00022989"/>
    </source>
</evidence>
<reference evidence="8" key="1">
    <citation type="submission" date="2023-03" db="EMBL/GenBank/DDBJ databases">
        <title>Mating type loci evolution in Malassezia.</title>
        <authorList>
            <person name="Coelho M.A."/>
        </authorList>
    </citation>
    <scope>NUCLEOTIDE SEQUENCE</scope>
    <source>
        <strain evidence="8">CBS 12830</strain>
    </source>
</reference>
<protein>
    <recommendedName>
        <fullName evidence="7">Ima1 N-terminal domain-containing protein</fullName>
    </recommendedName>
</protein>
<dbReference type="EMBL" id="CP119900">
    <property type="protein sequence ID" value="WFD21801.1"/>
    <property type="molecule type" value="Genomic_DNA"/>
</dbReference>
<keyword evidence="9" id="KW-1185">Reference proteome</keyword>
<dbReference type="GO" id="GO:0034506">
    <property type="term" value="C:chromosome, centromeric core domain"/>
    <property type="evidence" value="ECO:0007669"/>
    <property type="project" value="TreeGrafter"/>
</dbReference>
<dbReference type="AlphaFoldDB" id="A0AAF0IXI7"/>
<evidence type="ECO:0000256" key="2">
    <source>
        <dbReference type="ARBA" id="ARBA00022692"/>
    </source>
</evidence>
<evidence type="ECO:0000313" key="8">
    <source>
        <dbReference type="EMBL" id="WFD21801.1"/>
    </source>
</evidence>
<sequence>MWNHRDEQGHVLDLYERPMWDADVNHDTFATRQTLPPASRVFCRSCLANQTIVANLLANYLSEDDESTDAERMAAYPAYRQSLEARYPLVCEACAPRVEAQLEKSHQHVRSEALRSWIARHAAATTALAERDEAPVVRRSICLACLPTWWDCRAAHKDRLDARAVRYEARGQRAWQAAQLSLWLVRLGSVYASLQGTHTTTLSALGLLHATLCIITFASYRLVPQAPLHLALRATTPVAGAPPDPVAAPPPLAALSLADEPRVSAPLDTLWQESASSDAMDVDPEPAPPRRHGGPGSLRA</sequence>
<dbReference type="Proteomes" id="UP001214415">
    <property type="component" value="Chromosome 1"/>
</dbReference>
<evidence type="ECO:0000256" key="6">
    <source>
        <dbReference type="SAM" id="MobiDB-lite"/>
    </source>
</evidence>
<dbReference type="GO" id="GO:0005637">
    <property type="term" value="C:nuclear inner membrane"/>
    <property type="evidence" value="ECO:0007669"/>
    <property type="project" value="UniProtKB-SubCell"/>
</dbReference>
<feature type="domain" description="Ima1 N-terminal" evidence="7">
    <location>
        <begin position="2"/>
        <end position="98"/>
    </location>
</feature>
<evidence type="ECO:0000256" key="4">
    <source>
        <dbReference type="ARBA" id="ARBA00023136"/>
    </source>
</evidence>
<dbReference type="Pfam" id="PF09779">
    <property type="entry name" value="Ima1_N"/>
    <property type="match status" value="1"/>
</dbReference>
<proteinExistence type="predicted"/>
<keyword evidence="5" id="KW-0539">Nucleus</keyword>
<keyword evidence="4" id="KW-0472">Membrane</keyword>
<feature type="region of interest" description="Disordered" evidence="6">
    <location>
        <begin position="267"/>
        <end position="300"/>
    </location>
</feature>
<keyword evidence="2" id="KW-0812">Transmembrane</keyword>
<keyword evidence="3" id="KW-1133">Transmembrane helix</keyword>
<gene>
    <name evidence="8" type="ORF">MEQU1_000457</name>
</gene>
<organism evidence="8 9">
    <name type="scientific">Malassezia equina</name>
    <dbReference type="NCBI Taxonomy" id="1381935"/>
    <lineage>
        <taxon>Eukaryota</taxon>
        <taxon>Fungi</taxon>
        <taxon>Dikarya</taxon>
        <taxon>Basidiomycota</taxon>
        <taxon>Ustilaginomycotina</taxon>
        <taxon>Malasseziomycetes</taxon>
        <taxon>Malasseziales</taxon>
        <taxon>Malasseziaceae</taxon>
        <taxon>Malassezia</taxon>
    </lineage>
</organism>
<dbReference type="PANTHER" id="PTHR28538:SF1">
    <property type="entry name" value="INTEGRAL INNER NUCLEAR MEMBRANE PROTEIN IMA1"/>
    <property type="match status" value="1"/>
</dbReference>
<evidence type="ECO:0000259" key="7">
    <source>
        <dbReference type="Pfam" id="PF09779"/>
    </source>
</evidence>
<evidence type="ECO:0000256" key="1">
    <source>
        <dbReference type="ARBA" id="ARBA00004473"/>
    </source>
</evidence>
<dbReference type="PANTHER" id="PTHR28538">
    <property type="entry name" value="INTEGRAL INNER NUCLEAR MEMBRANE PROTEIN IMA1"/>
    <property type="match status" value="1"/>
</dbReference>
<comment type="subcellular location">
    <subcellularLocation>
        <location evidence="1">Nucleus inner membrane</location>
        <topology evidence="1">Multi-pass membrane protein</topology>
    </subcellularLocation>
</comment>
<dbReference type="InterPro" id="IPR018617">
    <property type="entry name" value="Ima1_N"/>
</dbReference>